<gene>
    <name evidence="3" type="ORF">DU002_14580</name>
</gene>
<accession>A0A368N6P3</accession>
<keyword evidence="3" id="KW-0547">Nucleotide-binding</keyword>
<dbReference type="GO" id="GO:0005524">
    <property type="term" value="F:ATP binding"/>
    <property type="evidence" value="ECO:0007669"/>
    <property type="project" value="UniProtKB-KW"/>
</dbReference>
<reference evidence="3 4" key="1">
    <citation type="submission" date="2018-07" db="EMBL/GenBank/DDBJ databases">
        <title>Corallincola holothuriorum sp. nov., a new facultative anaerobe isolated from sea cucumber Apostichopus japonicus.</title>
        <authorList>
            <person name="Xia H."/>
        </authorList>
    </citation>
    <scope>NUCLEOTIDE SEQUENCE [LARGE SCALE GENOMIC DNA]</scope>
    <source>
        <strain evidence="3 4">C4</strain>
    </source>
</reference>
<evidence type="ECO:0000256" key="1">
    <source>
        <dbReference type="SAM" id="MobiDB-lite"/>
    </source>
</evidence>
<comment type="caution">
    <text evidence="3">The sequence shown here is derived from an EMBL/GenBank/DDBJ whole genome shotgun (WGS) entry which is preliminary data.</text>
</comment>
<dbReference type="Gene3D" id="3.40.50.300">
    <property type="entry name" value="P-loop containing nucleotide triphosphate hydrolases"/>
    <property type="match status" value="1"/>
</dbReference>
<dbReference type="InterPro" id="IPR049945">
    <property type="entry name" value="AAA_22"/>
</dbReference>
<keyword evidence="3" id="KW-0067">ATP-binding</keyword>
<feature type="compositionally biased region" description="Basic and acidic residues" evidence="1">
    <location>
        <begin position="465"/>
        <end position="476"/>
    </location>
</feature>
<dbReference type="AlphaFoldDB" id="A0A368N6P3"/>
<protein>
    <submittedName>
        <fullName evidence="3">ATP-binding protein</fullName>
    </submittedName>
</protein>
<dbReference type="OrthoDB" id="5593847at2"/>
<dbReference type="RefSeq" id="WP_114339133.1">
    <property type="nucleotide sequence ID" value="NZ_QPID01000009.1"/>
</dbReference>
<dbReference type="EMBL" id="QPID01000009">
    <property type="protein sequence ID" value="RCU45683.1"/>
    <property type="molecule type" value="Genomic_DNA"/>
</dbReference>
<dbReference type="InterPro" id="IPR027417">
    <property type="entry name" value="P-loop_NTPase"/>
</dbReference>
<evidence type="ECO:0000313" key="4">
    <source>
        <dbReference type="Proteomes" id="UP000252558"/>
    </source>
</evidence>
<dbReference type="SUPFAM" id="SSF52540">
    <property type="entry name" value="P-loop containing nucleoside triphosphate hydrolases"/>
    <property type="match status" value="1"/>
</dbReference>
<dbReference type="Pfam" id="PF13401">
    <property type="entry name" value="AAA_22"/>
    <property type="match status" value="1"/>
</dbReference>
<keyword evidence="4" id="KW-1185">Reference proteome</keyword>
<feature type="region of interest" description="Disordered" evidence="1">
    <location>
        <begin position="455"/>
        <end position="491"/>
    </location>
</feature>
<dbReference type="GO" id="GO:0016887">
    <property type="term" value="F:ATP hydrolysis activity"/>
    <property type="evidence" value="ECO:0007669"/>
    <property type="project" value="InterPro"/>
</dbReference>
<proteinExistence type="predicted"/>
<evidence type="ECO:0000313" key="3">
    <source>
        <dbReference type="EMBL" id="RCU45683.1"/>
    </source>
</evidence>
<name>A0A368N6P3_9GAMM</name>
<feature type="domain" description="ORC1/DEAH AAA+ ATPase" evidence="2">
    <location>
        <begin position="132"/>
        <end position="287"/>
    </location>
</feature>
<evidence type="ECO:0000259" key="2">
    <source>
        <dbReference type="Pfam" id="PF13401"/>
    </source>
</evidence>
<sequence length="491" mass="55104">MANAHYIKHPNPMHRGNPLVEGLGFPLSKHKLQQQCKVPFKGGLDLSGVPAELHGYYTRSSILNLFSLHVTQDEFFEVYENIRLAIECAYIGRNPLRPDWQRTLAAVERDKDQPLKSQSIRRLNLLESSYTYLISGLSGRGKSSMVKRALSFIEQELVHTQYETADGELVPCNLKQVTYLYVEHHDRKGQKAFLLDILVAIDEATGESYAYQHRNSNVKDLINAVRKCIIIHHIGCLIIDEAQNFSRTSSDLKIGTNEKTSMKFVEELVNVLGVSTIFVGTFSALKLFTQEMTVTRRTIRAGSLNLASCPVDSPFWKNLCHNLVTAIDLPGGRDNDDMLCLKLHELSAGIPAIASSVTQATLRFLSYCDPERQKLTLEALDYVYSQQFAPLSGPVNALLHGDYHKYEDLKAMELLEVINGDPEGEALSNMKDVERQSEALAEAYKQQYTIKEGQVKVMPAKPPRSAHEVDASKESEQLSPDNFMEMLGGDQ</sequence>
<dbReference type="Proteomes" id="UP000252558">
    <property type="component" value="Unassembled WGS sequence"/>
</dbReference>
<organism evidence="3 4">
    <name type="scientific">Corallincola holothuriorum</name>
    <dbReference type="NCBI Taxonomy" id="2282215"/>
    <lineage>
        <taxon>Bacteria</taxon>
        <taxon>Pseudomonadati</taxon>
        <taxon>Pseudomonadota</taxon>
        <taxon>Gammaproteobacteria</taxon>
        <taxon>Alteromonadales</taxon>
        <taxon>Psychromonadaceae</taxon>
        <taxon>Corallincola</taxon>
    </lineage>
</organism>